<dbReference type="Pfam" id="PF13460">
    <property type="entry name" value="NAD_binding_10"/>
    <property type="match status" value="1"/>
</dbReference>
<comment type="caution">
    <text evidence="2">The sequence shown here is derived from an EMBL/GenBank/DDBJ whole genome shotgun (WGS) entry which is preliminary data.</text>
</comment>
<dbReference type="CDD" id="cd05243">
    <property type="entry name" value="SDR_a5"/>
    <property type="match status" value="1"/>
</dbReference>
<feature type="domain" description="NAD(P)-binding" evidence="1">
    <location>
        <begin position="7"/>
        <end position="187"/>
    </location>
</feature>
<dbReference type="AlphaFoldDB" id="A0A942TJ25"/>
<dbReference type="RefSeq" id="WP_213126400.1">
    <property type="nucleotide sequence ID" value="NZ_JAGYPG010000003.1"/>
</dbReference>
<evidence type="ECO:0000259" key="1">
    <source>
        <dbReference type="Pfam" id="PF13460"/>
    </source>
</evidence>
<dbReference type="PANTHER" id="PTHR15020:SF50">
    <property type="entry name" value="UPF0659 PROTEIN YMR090W"/>
    <property type="match status" value="1"/>
</dbReference>
<dbReference type="EMBL" id="JAGYPG010000003">
    <property type="protein sequence ID" value="MBS4197229.1"/>
    <property type="molecule type" value="Genomic_DNA"/>
</dbReference>
<name>A0A942TJ25_9BACI</name>
<evidence type="ECO:0000313" key="3">
    <source>
        <dbReference type="Proteomes" id="UP000681414"/>
    </source>
</evidence>
<dbReference type="Gene3D" id="3.40.50.720">
    <property type="entry name" value="NAD(P)-binding Rossmann-like Domain"/>
    <property type="match status" value="1"/>
</dbReference>
<keyword evidence="3" id="KW-1185">Reference proteome</keyword>
<dbReference type="InterPro" id="IPR016040">
    <property type="entry name" value="NAD(P)-bd_dom"/>
</dbReference>
<gene>
    <name evidence="2" type="ORF">KHA97_19425</name>
</gene>
<accession>A0A942TJ25</accession>
<proteinExistence type="predicted"/>
<dbReference type="SUPFAM" id="SSF51735">
    <property type="entry name" value="NAD(P)-binding Rossmann-fold domains"/>
    <property type="match status" value="1"/>
</dbReference>
<reference evidence="2 3" key="1">
    <citation type="submission" date="2021-05" db="EMBL/GenBank/DDBJ databases">
        <title>Novel Bacillus species.</title>
        <authorList>
            <person name="Liu G."/>
        </authorList>
    </citation>
    <scope>NUCLEOTIDE SEQUENCE [LARGE SCALE GENOMIC DNA]</scope>
    <source>
        <strain evidence="3">FJAT-49780</strain>
    </source>
</reference>
<sequence length="212" mass="22901">MKVLIVGANGHTGRLLVEYLANNSNHHPYAMVRSKDQEEELMKLGAVEVIVADLEEDVSEVTNGMDAVIFAAGSGSKTGPDKTIAVDQKGAVKIIDAAKSSGVQHFIMLSSIGADDPQGPIEHYLTAKRIADDYLKNSGLMYTIVRPGRLTHDKATGKVELAEKIELMDERSIPRGDVANVLATCLEIGNAKNKIMEVLSGDKEIELAMKML</sequence>
<dbReference type="PANTHER" id="PTHR15020">
    <property type="entry name" value="FLAVIN REDUCTASE-RELATED"/>
    <property type="match status" value="1"/>
</dbReference>
<dbReference type="Proteomes" id="UP000681414">
    <property type="component" value="Unassembled WGS sequence"/>
</dbReference>
<dbReference type="InterPro" id="IPR036291">
    <property type="entry name" value="NAD(P)-bd_dom_sf"/>
</dbReference>
<organism evidence="2 3">
    <name type="scientific">Lederbergia citri</name>
    <dbReference type="NCBI Taxonomy" id="2833580"/>
    <lineage>
        <taxon>Bacteria</taxon>
        <taxon>Bacillati</taxon>
        <taxon>Bacillota</taxon>
        <taxon>Bacilli</taxon>
        <taxon>Bacillales</taxon>
        <taxon>Bacillaceae</taxon>
        <taxon>Lederbergia</taxon>
    </lineage>
</organism>
<evidence type="ECO:0000313" key="2">
    <source>
        <dbReference type="EMBL" id="MBS4197229.1"/>
    </source>
</evidence>
<protein>
    <submittedName>
        <fullName evidence="2">SDR family oxidoreductase</fullName>
    </submittedName>
</protein>